<accession>A0A7V1N2I5</accession>
<protein>
    <submittedName>
        <fullName evidence="3">Type III-B CRISPR module RAMP protein Cmr1</fullName>
    </submittedName>
</protein>
<dbReference type="AlphaFoldDB" id="A0A7V1N2I5"/>
<sequence length="395" mass="45808">DENRRSETLRETGILGSLRWWYEALIRGLGGSACDPTNSKCEGRNHCDACELFGCTGWSRKFVLHIEALNESFAPFIITKPSGSKKPYFLGYYNSSGRTYKRNGGLLGGYKLVFYSEEDKAELIKLLLKIAAEWGLGAGVQKGFGIVHIEDKINFSNVKPFINQDFLQEKNYRLPLPRIDQFFFYKIPFKNESIPKIREIVSPRIYKTTNDNDPLNETFESYPYIPTSPWVRQSLRGLFRDNNVLRHYVMGFVSVREKPKPVHLDCWEHSISEDRNNKGKYYCTTCRNGGIREQDVLKKTGSKIFVSHIYNKNTFKNGGKPEWEMKIWGWIPELPKKLGTKRDKVKNMLQSNIKSGEFWKNAFDLADNPVIVERIWEKWDINSHILLDPGGNFYE</sequence>
<keyword evidence="1" id="KW-0051">Antiviral defense</keyword>
<dbReference type="InterPro" id="IPR007522">
    <property type="entry name" value="CRISPR-assoc_prot_TM1795"/>
</dbReference>
<proteinExistence type="predicted"/>
<organism evidence="3">
    <name type="scientific">Desulfofervidus auxilii</name>
    <dbReference type="NCBI Taxonomy" id="1621989"/>
    <lineage>
        <taxon>Bacteria</taxon>
        <taxon>Pseudomonadati</taxon>
        <taxon>Thermodesulfobacteriota</taxon>
        <taxon>Candidatus Desulfofervidia</taxon>
        <taxon>Candidatus Desulfofervidales</taxon>
        <taxon>Candidatus Desulfofervidaceae</taxon>
        <taxon>Candidatus Desulfofervidus</taxon>
    </lineage>
</organism>
<feature type="domain" description="CRISPR type III-associated protein" evidence="2">
    <location>
        <begin position="5"/>
        <end position="147"/>
    </location>
</feature>
<evidence type="ECO:0000259" key="2">
    <source>
        <dbReference type="Pfam" id="PF03787"/>
    </source>
</evidence>
<gene>
    <name evidence="3" type="primary">cmr1</name>
    <name evidence="3" type="ORF">ENJ03_02970</name>
</gene>
<dbReference type="EMBL" id="DRKW01000170">
    <property type="protein sequence ID" value="HEB74164.1"/>
    <property type="molecule type" value="Genomic_DNA"/>
</dbReference>
<feature type="non-terminal residue" evidence="3">
    <location>
        <position position="1"/>
    </location>
</feature>
<evidence type="ECO:0000313" key="3">
    <source>
        <dbReference type="EMBL" id="HEB74164.1"/>
    </source>
</evidence>
<evidence type="ECO:0000256" key="1">
    <source>
        <dbReference type="ARBA" id="ARBA00023118"/>
    </source>
</evidence>
<reference evidence="3" key="1">
    <citation type="journal article" date="2020" name="mSystems">
        <title>Genome- and Community-Level Interaction Insights into Carbon Utilization and Element Cycling Functions of Hydrothermarchaeota in Hydrothermal Sediment.</title>
        <authorList>
            <person name="Zhou Z."/>
            <person name="Liu Y."/>
            <person name="Xu W."/>
            <person name="Pan J."/>
            <person name="Luo Z.H."/>
            <person name="Li M."/>
        </authorList>
    </citation>
    <scope>NUCLEOTIDE SEQUENCE [LARGE SCALE GENOMIC DNA]</scope>
    <source>
        <strain evidence="3">HyVt-45</strain>
    </source>
</reference>
<dbReference type="NCBIfam" id="TIGR01894">
    <property type="entry name" value="cas_TM1795_cmr1"/>
    <property type="match status" value="1"/>
</dbReference>
<name>A0A7V1N2I5_DESA2</name>
<dbReference type="Proteomes" id="UP000886268">
    <property type="component" value="Unassembled WGS sequence"/>
</dbReference>
<dbReference type="GO" id="GO:0051607">
    <property type="term" value="P:defense response to virus"/>
    <property type="evidence" value="ECO:0007669"/>
    <property type="project" value="UniProtKB-KW"/>
</dbReference>
<dbReference type="InterPro" id="IPR005537">
    <property type="entry name" value="RAMP_III_fam"/>
</dbReference>
<comment type="caution">
    <text evidence="3">The sequence shown here is derived from an EMBL/GenBank/DDBJ whole genome shotgun (WGS) entry which is preliminary data.</text>
</comment>
<dbReference type="Pfam" id="PF03787">
    <property type="entry name" value="RAMPs"/>
    <property type="match status" value="1"/>
</dbReference>